<keyword evidence="1" id="KW-0472">Membrane</keyword>
<comment type="caution">
    <text evidence="2">The sequence shown here is derived from an EMBL/GenBank/DDBJ whole genome shotgun (WGS) entry which is preliminary data.</text>
</comment>
<keyword evidence="1" id="KW-1133">Transmembrane helix</keyword>
<organism evidence="2 3">
    <name type="scientific">Sediminibacterium roseum</name>
    <dbReference type="NCBI Taxonomy" id="1978412"/>
    <lineage>
        <taxon>Bacteria</taxon>
        <taxon>Pseudomonadati</taxon>
        <taxon>Bacteroidota</taxon>
        <taxon>Chitinophagia</taxon>
        <taxon>Chitinophagales</taxon>
        <taxon>Chitinophagaceae</taxon>
        <taxon>Sediminibacterium</taxon>
    </lineage>
</organism>
<dbReference type="EMBL" id="JAACJS010000015">
    <property type="protein sequence ID" value="NCI51684.1"/>
    <property type="molecule type" value="Genomic_DNA"/>
</dbReference>
<feature type="transmembrane region" description="Helical" evidence="1">
    <location>
        <begin position="53"/>
        <end position="71"/>
    </location>
</feature>
<accession>A0ABW9ZXB7</accession>
<evidence type="ECO:0000256" key="1">
    <source>
        <dbReference type="SAM" id="Phobius"/>
    </source>
</evidence>
<evidence type="ECO:0000313" key="3">
    <source>
        <dbReference type="Proteomes" id="UP000753802"/>
    </source>
</evidence>
<feature type="transmembrane region" description="Helical" evidence="1">
    <location>
        <begin position="18"/>
        <end position="38"/>
    </location>
</feature>
<reference evidence="2 3" key="1">
    <citation type="submission" date="2020-01" db="EMBL/GenBank/DDBJ databases">
        <title>Genome analysis.</title>
        <authorList>
            <person name="Wu S."/>
            <person name="Wang G."/>
        </authorList>
    </citation>
    <scope>NUCLEOTIDE SEQUENCE [LARGE SCALE GENOMIC DNA]</scope>
    <source>
        <strain evidence="2 3">SYL130</strain>
    </source>
</reference>
<gene>
    <name evidence="2" type="ORF">GWC95_17300</name>
</gene>
<evidence type="ECO:0000313" key="2">
    <source>
        <dbReference type="EMBL" id="NCI51684.1"/>
    </source>
</evidence>
<name>A0ABW9ZXB7_9BACT</name>
<keyword evidence="1" id="KW-0812">Transmembrane</keyword>
<dbReference type="RefSeq" id="WP_161819957.1">
    <property type="nucleotide sequence ID" value="NZ_JAACJS010000015.1"/>
</dbReference>
<dbReference type="Proteomes" id="UP000753802">
    <property type="component" value="Unassembled WGS sequence"/>
</dbReference>
<protein>
    <submittedName>
        <fullName evidence="2">Uncharacterized protein</fullName>
    </submittedName>
</protein>
<proteinExistence type="predicted"/>
<sequence>MDNEFRAQQKKSYNVMRVAYDVTMGILLLGMAAMMVFAEKLGLEQFTAADNTFFRYFFGGLCLLYGGFRLYRAFKQLAR</sequence>
<keyword evidence="3" id="KW-1185">Reference proteome</keyword>